<keyword evidence="1" id="KW-0472">Membrane</keyword>
<comment type="caution">
    <text evidence="2">The sequence shown here is derived from an EMBL/GenBank/DDBJ whole genome shotgun (WGS) entry which is preliminary data.</text>
</comment>
<dbReference type="EMBL" id="BAQD01000095">
    <property type="protein sequence ID" value="GBQ08416.1"/>
    <property type="molecule type" value="Genomic_DNA"/>
</dbReference>
<feature type="transmembrane region" description="Helical" evidence="1">
    <location>
        <begin position="143"/>
        <end position="164"/>
    </location>
</feature>
<organism evidence="2 3">
    <name type="scientific">Saccharibacter floricola DSM 15669</name>
    <dbReference type="NCBI Taxonomy" id="1123227"/>
    <lineage>
        <taxon>Bacteria</taxon>
        <taxon>Pseudomonadati</taxon>
        <taxon>Pseudomonadota</taxon>
        <taxon>Alphaproteobacteria</taxon>
        <taxon>Acetobacterales</taxon>
        <taxon>Acetobacteraceae</taxon>
        <taxon>Saccharibacter</taxon>
    </lineage>
</organism>
<proteinExistence type="predicted"/>
<sequence length="166" mass="18452">MTTSENNKPSELQLWLIETQYASAEEAYKEVMSAHERLKGRLSSVLTLTITLCTAFYTAAFSGTHHARACLLIGIGYTVVACFCIAGLYPTALRTKAVNAEAFNAVMKVNPMPLTKQDHIRRFTQFIEATVSFNARKLCKDRLLLQITWVLLVLIPPIASIIAWGS</sequence>
<keyword evidence="3" id="KW-1185">Reference proteome</keyword>
<dbReference type="RefSeq" id="WP_018980324.1">
    <property type="nucleotide sequence ID" value="NZ_BAQD01000095.1"/>
</dbReference>
<reference evidence="2" key="1">
    <citation type="submission" date="2013-04" db="EMBL/GenBank/DDBJ databases">
        <title>The genome sequencing project of 58 acetic acid bacteria.</title>
        <authorList>
            <person name="Okamoto-Kainuma A."/>
            <person name="Ishikawa M."/>
            <person name="Umino S."/>
            <person name="Koizumi Y."/>
            <person name="Shiwa Y."/>
            <person name="Yoshikawa H."/>
            <person name="Matsutani M."/>
            <person name="Matsushita K."/>
        </authorList>
    </citation>
    <scope>NUCLEOTIDE SEQUENCE</scope>
    <source>
        <strain evidence="2">DSM 15669</strain>
    </source>
</reference>
<feature type="transmembrane region" description="Helical" evidence="1">
    <location>
        <begin position="42"/>
        <end position="60"/>
    </location>
</feature>
<dbReference type="Proteomes" id="UP001062901">
    <property type="component" value="Unassembled WGS sequence"/>
</dbReference>
<keyword evidence="1" id="KW-0812">Transmembrane</keyword>
<accession>A0ABQ0P0V7</accession>
<gene>
    <name evidence="2" type="ORF">AA15669_1771</name>
</gene>
<evidence type="ECO:0000313" key="3">
    <source>
        <dbReference type="Proteomes" id="UP001062901"/>
    </source>
</evidence>
<keyword evidence="1" id="KW-1133">Transmembrane helix</keyword>
<feature type="transmembrane region" description="Helical" evidence="1">
    <location>
        <begin position="66"/>
        <end position="89"/>
    </location>
</feature>
<protein>
    <submittedName>
        <fullName evidence="2">Uncharacterized protein</fullName>
    </submittedName>
</protein>
<evidence type="ECO:0000313" key="2">
    <source>
        <dbReference type="EMBL" id="GBQ08416.1"/>
    </source>
</evidence>
<evidence type="ECO:0000256" key="1">
    <source>
        <dbReference type="SAM" id="Phobius"/>
    </source>
</evidence>
<name>A0ABQ0P0V7_9PROT</name>